<dbReference type="Proteomes" id="UP000054047">
    <property type="component" value="Unassembled WGS sequence"/>
</dbReference>
<dbReference type="PANTHER" id="PTHR11915">
    <property type="entry name" value="SPECTRIN/FILAMIN RELATED CYTOSKELETAL PROTEIN"/>
    <property type="match status" value="1"/>
</dbReference>
<feature type="non-terminal residue" evidence="2">
    <location>
        <position position="1"/>
    </location>
</feature>
<evidence type="ECO:0000313" key="2">
    <source>
        <dbReference type="EMBL" id="KIH51678.1"/>
    </source>
</evidence>
<protein>
    <submittedName>
        <fullName evidence="2">Spectrin repeat-containing domain protein</fullName>
    </submittedName>
</protein>
<dbReference type="CDD" id="cd00176">
    <property type="entry name" value="SPEC"/>
    <property type="match status" value="2"/>
</dbReference>
<sequence>VHDALSLLHRDVEQRHLLLSDAFVVATFDRDVADTEAWIDEKLKGIRLEKERQGQCTSIEDKMKRLQKHQALEAELAANRKRVDQVLQRGKELQAKHRDAGISARCDGLYNRWMTLVDACSEQSRALEEARDLLTFRQLVDRVLSWAHERELMVTAGEMGRDLEHCKLLIDRLDGTQADSSVDEQTLDQINRLGEKLIGQGRTSREEVQQQQQNLNQTWNALHGKLAAYRRELTAALEVHAFNRDVDDTNERIHEKIAAMRSDDYGRDFATENLREAHALYQWTACAEEELEWLADKLPLARSQECGDSLHAAHSLQKKHAALEKELDSRQDAASVRRARLQQAVDSHEYYTEVAEAEQWIRDQMPVATNQETGRDQAAAEGYLRRLAVLDKEVRAQLGELRSGWDELRTKSALKTQRLREAYEAHTLQRKVEDMERWLDRIEGELTSEDHGRDLISVEHLVKKLDALDAEIRGRADAVHDLMLKAREIKTLGSPTSDAILSAAEQVEARYSSLNEPVSIR</sequence>
<feature type="non-terminal residue" evidence="2">
    <location>
        <position position="521"/>
    </location>
</feature>
<dbReference type="EMBL" id="KN745825">
    <property type="protein sequence ID" value="KIH51678.1"/>
    <property type="molecule type" value="Genomic_DNA"/>
</dbReference>
<accession>A0A0C2C5W9</accession>
<dbReference type="AlphaFoldDB" id="A0A0C2C5W9"/>
<name>A0A0C2C5W9_9BILA</name>
<dbReference type="InterPro" id="IPR018159">
    <property type="entry name" value="Spectrin/alpha-actinin"/>
</dbReference>
<gene>
    <name evidence="2" type="ORF">ANCDUO_18232</name>
</gene>
<proteinExistence type="predicted"/>
<dbReference type="Pfam" id="PF00435">
    <property type="entry name" value="Spectrin"/>
    <property type="match status" value="4"/>
</dbReference>
<dbReference type="Gene3D" id="1.20.58.60">
    <property type="match status" value="5"/>
</dbReference>
<dbReference type="OrthoDB" id="5831003at2759"/>
<dbReference type="InterPro" id="IPR002017">
    <property type="entry name" value="Spectrin_repeat"/>
</dbReference>
<keyword evidence="3" id="KW-1185">Reference proteome</keyword>
<reference evidence="2 3" key="1">
    <citation type="submission" date="2013-12" db="EMBL/GenBank/DDBJ databases">
        <title>Draft genome of the parsitic nematode Ancylostoma duodenale.</title>
        <authorList>
            <person name="Mitreva M."/>
        </authorList>
    </citation>
    <scope>NUCLEOTIDE SEQUENCE [LARGE SCALE GENOMIC DNA]</scope>
    <source>
        <strain evidence="2 3">Zhejiang</strain>
    </source>
</reference>
<organism evidence="2 3">
    <name type="scientific">Ancylostoma duodenale</name>
    <dbReference type="NCBI Taxonomy" id="51022"/>
    <lineage>
        <taxon>Eukaryota</taxon>
        <taxon>Metazoa</taxon>
        <taxon>Ecdysozoa</taxon>
        <taxon>Nematoda</taxon>
        <taxon>Chromadorea</taxon>
        <taxon>Rhabditida</taxon>
        <taxon>Rhabditina</taxon>
        <taxon>Rhabditomorpha</taxon>
        <taxon>Strongyloidea</taxon>
        <taxon>Ancylostomatidae</taxon>
        <taxon>Ancylostomatinae</taxon>
        <taxon>Ancylostoma</taxon>
    </lineage>
</organism>
<evidence type="ECO:0000313" key="3">
    <source>
        <dbReference type="Proteomes" id="UP000054047"/>
    </source>
</evidence>
<dbReference type="SUPFAM" id="SSF46966">
    <property type="entry name" value="Spectrin repeat"/>
    <property type="match status" value="5"/>
</dbReference>
<dbReference type="SMART" id="SM00150">
    <property type="entry name" value="SPEC"/>
    <property type="match status" value="4"/>
</dbReference>
<keyword evidence="1" id="KW-0677">Repeat</keyword>
<evidence type="ECO:0000256" key="1">
    <source>
        <dbReference type="ARBA" id="ARBA00022737"/>
    </source>
</evidence>